<sequence>MPQLLVHGKYIQFVHDDNWLLPGALQTLARCFEDDAVWVDGVRPGRFNPPNSSAKSCTLSREPKRLR</sequence>
<accession>A0A653EI90</accession>
<dbReference type="InterPro" id="IPR029044">
    <property type="entry name" value="Nucleotide-diphossugar_trans"/>
</dbReference>
<dbReference type="CDD" id="cd00761">
    <property type="entry name" value="Glyco_tranf_GTA_type"/>
    <property type="match status" value="1"/>
</dbReference>
<organism evidence="2">
    <name type="scientific">Mycobacterium riyadhense</name>
    <dbReference type="NCBI Taxonomy" id="486698"/>
    <lineage>
        <taxon>Bacteria</taxon>
        <taxon>Bacillati</taxon>
        <taxon>Actinomycetota</taxon>
        <taxon>Actinomycetes</taxon>
        <taxon>Mycobacteriales</taxon>
        <taxon>Mycobacteriaceae</taxon>
        <taxon>Mycobacterium</taxon>
    </lineage>
</organism>
<proteinExistence type="predicted"/>
<protein>
    <submittedName>
        <fullName evidence="2">Uncharacterized protein</fullName>
    </submittedName>
</protein>
<dbReference type="SUPFAM" id="SSF53448">
    <property type="entry name" value="Nucleotide-diphospho-sugar transferases"/>
    <property type="match status" value="1"/>
</dbReference>
<dbReference type="AlphaFoldDB" id="A0A653EI90"/>
<dbReference type="EMBL" id="LR589078">
    <property type="protein sequence ID" value="VTO97253.1"/>
    <property type="molecule type" value="Genomic_DNA"/>
</dbReference>
<feature type="compositionally biased region" description="Polar residues" evidence="1">
    <location>
        <begin position="49"/>
        <end position="59"/>
    </location>
</feature>
<reference evidence="2" key="1">
    <citation type="submission" date="2019-05" db="EMBL/GenBank/DDBJ databases">
        <authorList>
            <person name="Naeem R."/>
            <person name="Antony C."/>
            <person name="Guan Q."/>
        </authorList>
    </citation>
    <scope>NUCLEOTIDE SEQUENCE</scope>
    <source>
        <strain evidence="2">2</strain>
    </source>
</reference>
<feature type="region of interest" description="Disordered" evidence="1">
    <location>
        <begin position="44"/>
        <end position="67"/>
    </location>
</feature>
<name>A0A653EI90_9MYCO</name>
<gene>
    <name evidence="2" type="ORF">BIN_B_01973</name>
</gene>
<evidence type="ECO:0000313" key="2">
    <source>
        <dbReference type="EMBL" id="VTO97253.1"/>
    </source>
</evidence>
<evidence type="ECO:0000256" key="1">
    <source>
        <dbReference type="SAM" id="MobiDB-lite"/>
    </source>
</evidence>